<evidence type="ECO:0000313" key="3">
    <source>
        <dbReference type="EMBL" id="NYD75505.1"/>
    </source>
</evidence>
<name>A0A852T3S1_9MICO</name>
<gene>
    <name evidence="3" type="ORF">BJ963_003024</name>
</gene>
<evidence type="ECO:0000313" key="4">
    <source>
        <dbReference type="Proteomes" id="UP000589620"/>
    </source>
</evidence>
<dbReference type="InterPro" id="IPR055826">
    <property type="entry name" value="DUF7402"/>
</dbReference>
<dbReference type="Proteomes" id="UP000589620">
    <property type="component" value="Unassembled WGS sequence"/>
</dbReference>
<feature type="domain" description="DUF7402" evidence="2">
    <location>
        <begin position="104"/>
        <end position="231"/>
    </location>
</feature>
<feature type="chain" id="PRO_5032324500" description="DUF7402 domain-containing protein" evidence="1">
    <location>
        <begin position="31"/>
        <end position="235"/>
    </location>
</feature>
<dbReference type="Pfam" id="PF24135">
    <property type="entry name" value="DUF7402"/>
    <property type="match status" value="1"/>
</dbReference>
<comment type="caution">
    <text evidence="3">The sequence shown here is derived from an EMBL/GenBank/DDBJ whole genome shotgun (WGS) entry which is preliminary data.</text>
</comment>
<keyword evidence="4" id="KW-1185">Reference proteome</keyword>
<dbReference type="Gene3D" id="2.60.120.260">
    <property type="entry name" value="Galactose-binding domain-like"/>
    <property type="match status" value="1"/>
</dbReference>
<evidence type="ECO:0000259" key="2">
    <source>
        <dbReference type="Pfam" id="PF24135"/>
    </source>
</evidence>
<dbReference type="RefSeq" id="WP_179457402.1">
    <property type="nucleotide sequence ID" value="NZ_BAAAPX010000001.1"/>
</dbReference>
<dbReference type="InterPro" id="IPR008979">
    <property type="entry name" value="Galactose-bd-like_sf"/>
</dbReference>
<keyword evidence="1" id="KW-0732">Signal</keyword>
<protein>
    <recommendedName>
        <fullName evidence="2">DUF7402 domain-containing protein</fullName>
    </recommendedName>
</protein>
<proteinExistence type="predicted"/>
<accession>A0A852T3S1</accession>
<feature type="signal peptide" evidence="1">
    <location>
        <begin position="1"/>
        <end position="30"/>
    </location>
</feature>
<organism evidence="3 4">
    <name type="scientific">Leifsonia soli</name>
    <dbReference type="NCBI Taxonomy" id="582665"/>
    <lineage>
        <taxon>Bacteria</taxon>
        <taxon>Bacillati</taxon>
        <taxon>Actinomycetota</taxon>
        <taxon>Actinomycetes</taxon>
        <taxon>Micrococcales</taxon>
        <taxon>Microbacteriaceae</taxon>
        <taxon>Leifsonia</taxon>
    </lineage>
</organism>
<evidence type="ECO:0000256" key="1">
    <source>
        <dbReference type="SAM" id="SignalP"/>
    </source>
</evidence>
<sequence>MKILRTGGVAAASALLLASPAVGATAPAVAADPPDTTPTSPIDWSPFWVRNAWYAPGDRVAWSSTKWAEDAKLYRALEWNYNTSPADPRYWALIDDPSEDPDKNLAREATVTASSEFDGRYGASKAVDGIVGTSGSGEWASAGDLTPYIKLEWSSSQTIDEIRLSDRPNGTDWARSGTLHMSDRSKIFVDFLENNGASRTISFLPRHVTWVVFTVDEGYGANNGLSEIEVYHRGT</sequence>
<dbReference type="EMBL" id="JACCBJ010000001">
    <property type="protein sequence ID" value="NYD75505.1"/>
    <property type="molecule type" value="Genomic_DNA"/>
</dbReference>
<dbReference type="SUPFAM" id="SSF49785">
    <property type="entry name" value="Galactose-binding domain-like"/>
    <property type="match status" value="1"/>
</dbReference>
<dbReference type="AlphaFoldDB" id="A0A852T3S1"/>
<reference evidence="3 4" key="1">
    <citation type="submission" date="2020-07" db="EMBL/GenBank/DDBJ databases">
        <title>Sequencing the genomes of 1000 actinobacteria strains.</title>
        <authorList>
            <person name="Klenk H.-P."/>
        </authorList>
    </citation>
    <scope>NUCLEOTIDE SEQUENCE [LARGE SCALE GENOMIC DNA]</scope>
    <source>
        <strain evidence="3 4">DSM 23871</strain>
    </source>
</reference>